<evidence type="ECO:0000313" key="5">
    <source>
        <dbReference type="RefSeq" id="XP_010242556.1"/>
    </source>
</evidence>
<dbReference type="GeneID" id="104586879"/>
<dbReference type="PANTHER" id="PTHR33155">
    <property type="entry name" value="FANTASTIC FOUR-LIKE PROTEIN (DUF3049)"/>
    <property type="match status" value="1"/>
</dbReference>
<evidence type="ECO:0000256" key="2">
    <source>
        <dbReference type="SAM" id="MobiDB-lite"/>
    </source>
</evidence>
<reference evidence="5" key="1">
    <citation type="submission" date="2025-08" db="UniProtKB">
        <authorList>
            <consortium name="RefSeq"/>
        </authorList>
    </citation>
    <scope>IDENTIFICATION</scope>
</reference>
<dbReference type="InParanoid" id="A0A1U7YX32"/>
<dbReference type="RefSeq" id="XP_010242556.1">
    <property type="nucleotide sequence ID" value="XM_010244254.2"/>
</dbReference>
<dbReference type="KEGG" id="nnu:104586879"/>
<feature type="region of interest" description="Disordered" evidence="2">
    <location>
        <begin position="188"/>
        <end position="248"/>
    </location>
</feature>
<keyword evidence="4" id="KW-1185">Reference proteome</keyword>
<sequence>MDFCKKTVHSFLSLSSSNDEPWRREPPTLRRSISLPTGSLCLLAGDMGKPLNPTPTTTVAHDNKQSEEIGFLHNDAVNGGLDRLTSCTESLGFESLDERVNDYDMHIQEPSRFVARSPAPRWRNTAEKFRSKSMKYPPPLTSLSMNGQPTFYLKPVRKDGRLELTEVKINRPEILVASRQDGRLRLQFIKPEPIDQEEEMVEEQNEEEEEEKGEAEDEEVKDDEDEEEIKEEEEEGTKDGEKSCIGQWQFPVGSGEGFRRCNKEINYHRHRHRHHHHQVEQHLPLGATIA</sequence>
<evidence type="ECO:0000259" key="3">
    <source>
        <dbReference type="Pfam" id="PF11250"/>
    </source>
</evidence>
<dbReference type="OMA" id="CHEMVVS"/>
<proteinExistence type="inferred from homology"/>
<feature type="compositionally biased region" description="Acidic residues" evidence="2">
    <location>
        <begin position="194"/>
        <end position="236"/>
    </location>
</feature>
<dbReference type="InterPro" id="IPR046431">
    <property type="entry name" value="FAF_dom"/>
</dbReference>
<dbReference type="STRING" id="4432.A0A1U7YX32"/>
<dbReference type="eggNOG" id="ENOG502RZIF">
    <property type="taxonomic scope" value="Eukaryota"/>
</dbReference>
<dbReference type="AlphaFoldDB" id="A0A1U7YX32"/>
<dbReference type="InterPro" id="IPR021410">
    <property type="entry name" value="FAF"/>
</dbReference>
<dbReference type="Pfam" id="PF11250">
    <property type="entry name" value="FAF"/>
    <property type="match status" value="1"/>
</dbReference>
<dbReference type="PANTHER" id="PTHR33155:SF27">
    <property type="entry name" value="FANTASTIC FOUR-LIKE PROTEIN (DUF3049)"/>
    <property type="match status" value="1"/>
</dbReference>
<evidence type="ECO:0000256" key="1">
    <source>
        <dbReference type="ARBA" id="ARBA00008690"/>
    </source>
</evidence>
<name>A0A1U7YX32_NELNU</name>
<dbReference type="OrthoDB" id="1931928at2759"/>
<dbReference type="Proteomes" id="UP000189703">
    <property type="component" value="Unplaced"/>
</dbReference>
<protein>
    <submittedName>
        <fullName evidence="5">Protein FANTASTIC FOUR 1-like</fullName>
    </submittedName>
</protein>
<gene>
    <name evidence="5" type="primary">LOC104586879</name>
</gene>
<evidence type="ECO:0000313" key="4">
    <source>
        <dbReference type="Proteomes" id="UP000189703"/>
    </source>
</evidence>
<comment type="similarity">
    <text evidence="1">Belongs to the fantastic four family.</text>
</comment>
<accession>A0A1U7YX32</accession>
<organism evidence="4 5">
    <name type="scientific">Nelumbo nucifera</name>
    <name type="common">Sacred lotus</name>
    <dbReference type="NCBI Taxonomy" id="4432"/>
    <lineage>
        <taxon>Eukaryota</taxon>
        <taxon>Viridiplantae</taxon>
        <taxon>Streptophyta</taxon>
        <taxon>Embryophyta</taxon>
        <taxon>Tracheophyta</taxon>
        <taxon>Spermatophyta</taxon>
        <taxon>Magnoliopsida</taxon>
        <taxon>Proteales</taxon>
        <taxon>Nelumbonaceae</taxon>
        <taxon>Nelumbo</taxon>
    </lineage>
</organism>
<feature type="domain" description="FAF" evidence="3">
    <location>
        <begin position="135"/>
        <end position="188"/>
    </location>
</feature>